<keyword evidence="4" id="KW-0479">Metal-binding</keyword>
<dbReference type="Proteomes" id="UP000001861">
    <property type="component" value="Unassembled WGS sequence"/>
</dbReference>
<comment type="similarity">
    <text evidence="13">Belongs to the polysaccharide monooxygenase AA9 family.</text>
</comment>
<evidence type="ECO:0000256" key="14">
    <source>
        <dbReference type="ARBA" id="ARBA00045077"/>
    </source>
</evidence>
<evidence type="ECO:0000256" key="12">
    <source>
        <dbReference type="ARBA" id="ARBA00023326"/>
    </source>
</evidence>
<dbReference type="OMA" id="MYRPWIV"/>
<dbReference type="VEuPathDB" id="FungiDB:CC1G_14817"/>
<evidence type="ECO:0000256" key="9">
    <source>
        <dbReference type="ARBA" id="ARBA00023033"/>
    </source>
</evidence>
<evidence type="ECO:0000256" key="13">
    <source>
        <dbReference type="ARBA" id="ARBA00044502"/>
    </source>
</evidence>
<keyword evidence="9" id="KW-0503">Monooxygenase</keyword>
<comment type="caution">
    <text evidence="18">The sequence shown here is derived from an EMBL/GenBank/DDBJ whole genome shotgun (WGS) entry which is preliminary data.</text>
</comment>
<accession>D6RNP5</accession>
<reference evidence="18 19" key="1">
    <citation type="journal article" date="2010" name="Proc. Natl. Acad. Sci. U.S.A.">
        <title>Insights into evolution of multicellular fungi from the assembled chromosomes of the mushroom Coprinopsis cinerea (Coprinus cinereus).</title>
        <authorList>
            <person name="Stajich J.E."/>
            <person name="Wilke S.K."/>
            <person name="Ahren D."/>
            <person name="Au C.H."/>
            <person name="Birren B.W."/>
            <person name="Borodovsky M."/>
            <person name="Burns C."/>
            <person name="Canback B."/>
            <person name="Casselton L.A."/>
            <person name="Cheng C.K."/>
            <person name="Deng J."/>
            <person name="Dietrich F.S."/>
            <person name="Fargo D.C."/>
            <person name="Farman M.L."/>
            <person name="Gathman A.C."/>
            <person name="Goldberg J."/>
            <person name="Guigo R."/>
            <person name="Hoegger P.J."/>
            <person name="Hooker J.B."/>
            <person name="Huggins A."/>
            <person name="James T.Y."/>
            <person name="Kamada T."/>
            <person name="Kilaru S."/>
            <person name="Kodira C."/>
            <person name="Kues U."/>
            <person name="Kupfer D."/>
            <person name="Kwan H.S."/>
            <person name="Lomsadze A."/>
            <person name="Li W."/>
            <person name="Lilly W.W."/>
            <person name="Ma L.J."/>
            <person name="Mackey A.J."/>
            <person name="Manning G."/>
            <person name="Martin F."/>
            <person name="Muraguchi H."/>
            <person name="Natvig D.O."/>
            <person name="Palmerini H."/>
            <person name="Ramesh M.A."/>
            <person name="Rehmeyer C.J."/>
            <person name="Roe B.A."/>
            <person name="Shenoy N."/>
            <person name="Stanke M."/>
            <person name="Ter-Hovhannisyan V."/>
            <person name="Tunlid A."/>
            <person name="Velagapudi R."/>
            <person name="Vision T.J."/>
            <person name="Zeng Q."/>
            <person name="Zolan M.E."/>
            <person name="Pukkila P.J."/>
        </authorList>
    </citation>
    <scope>NUCLEOTIDE SEQUENCE [LARGE SCALE GENOMIC DNA]</scope>
    <source>
        <strain evidence="19">Okayama-7 / 130 / ATCC MYA-4618 / FGSC 9003</strain>
    </source>
</reference>
<evidence type="ECO:0000259" key="17">
    <source>
        <dbReference type="Pfam" id="PF03443"/>
    </source>
</evidence>
<sequence length="233" mass="25819">MRTLLFVSALWVASAWAHYTFPVLRVEDVNDPNLRCFDSKRNHSEIVQTYDVPPGSEIGFGAGDGGMQYIFHHSVTNVYMAEAPKGIDVREWDGDGQVWFKVHEIPMETDGGNYVWFPSKGIAYSFPTYTLVLTSTDVQSIDFTLPPSLPPGQYLVRMENIAIHYAMNFGGAQFFLSCAQINILESEEANNSTAQPGPLVAIPGVYNGREPGILINIHNPIPKEYIQPGPPGI</sequence>
<dbReference type="GO" id="GO:0005576">
    <property type="term" value="C:extracellular region"/>
    <property type="evidence" value="ECO:0007669"/>
    <property type="project" value="UniProtKB-SubCell"/>
</dbReference>
<dbReference type="eggNOG" id="ENOG502RYSN">
    <property type="taxonomic scope" value="Eukaryota"/>
</dbReference>
<keyword evidence="11" id="KW-0119">Carbohydrate metabolism</keyword>
<keyword evidence="5 16" id="KW-0732">Signal</keyword>
<evidence type="ECO:0000256" key="15">
    <source>
        <dbReference type="ARBA" id="ARBA00047174"/>
    </source>
</evidence>
<feature type="domain" description="Auxiliary Activity family 9 catalytic" evidence="17">
    <location>
        <begin position="21"/>
        <end position="225"/>
    </location>
</feature>
<evidence type="ECO:0000256" key="10">
    <source>
        <dbReference type="ARBA" id="ARBA00023157"/>
    </source>
</evidence>
<evidence type="ECO:0000313" key="19">
    <source>
        <dbReference type="Proteomes" id="UP000001861"/>
    </source>
</evidence>
<evidence type="ECO:0000256" key="16">
    <source>
        <dbReference type="SAM" id="SignalP"/>
    </source>
</evidence>
<dbReference type="InterPro" id="IPR049892">
    <property type="entry name" value="AA9"/>
</dbReference>
<comment type="cofactor">
    <cofactor evidence="1">
        <name>Cu(2+)</name>
        <dbReference type="ChEBI" id="CHEBI:29036"/>
    </cofactor>
</comment>
<keyword evidence="19" id="KW-1185">Reference proteome</keyword>
<evidence type="ECO:0000256" key="2">
    <source>
        <dbReference type="ARBA" id="ARBA00004613"/>
    </source>
</evidence>
<dbReference type="AlphaFoldDB" id="D6RNP5"/>
<dbReference type="PANTHER" id="PTHR33353:SF10">
    <property type="entry name" value="ENDO-BETA-1,4-GLUCANASE D"/>
    <property type="match status" value="1"/>
</dbReference>
<dbReference type="HOGENOM" id="CLU_031730_4_2_1"/>
<feature type="chain" id="PRO_5003087733" description="lytic cellulose monooxygenase (C4-dehydrogenating)" evidence="16">
    <location>
        <begin position="18"/>
        <end position="233"/>
    </location>
</feature>
<keyword evidence="8" id="KW-0186">Copper</keyword>
<dbReference type="OrthoDB" id="3496539at2759"/>
<comment type="subcellular location">
    <subcellularLocation>
        <location evidence="2">Secreted</location>
    </subcellularLocation>
</comment>
<dbReference type="InterPro" id="IPR005103">
    <property type="entry name" value="AA9_LPMO"/>
</dbReference>
<dbReference type="KEGG" id="cci:CC1G_14817"/>
<dbReference type="GO" id="GO:0004497">
    <property type="term" value="F:monooxygenase activity"/>
    <property type="evidence" value="ECO:0007669"/>
    <property type="project" value="UniProtKB-KW"/>
</dbReference>
<keyword evidence="6" id="KW-0136">Cellulose degradation</keyword>
<evidence type="ECO:0000256" key="3">
    <source>
        <dbReference type="ARBA" id="ARBA00022525"/>
    </source>
</evidence>
<dbReference type="GeneID" id="9380292"/>
<proteinExistence type="inferred from homology"/>
<gene>
    <name evidence="18" type="ORF">CC1G_14817</name>
</gene>
<dbReference type="Gene3D" id="2.70.50.70">
    <property type="match status" value="1"/>
</dbReference>
<organism evidence="18 19">
    <name type="scientific">Coprinopsis cinerea (strain Okayama-7 / 130 / ATCC MYA-4618 / FGSC 9003)</name>
    <name type="common">Inky cap fungus</name>
    <name type="synonym">Hormographiella aspergillata</name>
    <dbReference type="NCBI Taxonomy" id="240176"/>
    <lineage>
        <taxon>Eukaryota</taxon>
        <taxon>Fungi</taxon>
        <taxon>Dikarya</taxon>
        <taxon>Basidiomycota</taxon>
        <taxon>Agaricomycotina</taxon>
        <taxon>Agaricomycetes</taxon>
        <taxon>Agaricomycetidae</taxon>
        <taxon>Agaricales</taxon>
        <taxon>Agaricineae</taxon>
        <taxon>Psathyrellaceae</taxon>
        <taxon>Coprinopsis</taxon>
    </lineage>
</organism>
<protein>
    <recommendedName>
        <fullName evidence="15">lytic cellulose monooxygenase (C4-dehydrogenating)</fullName>
        <ecNumber evidence="15">1.14.99.56</ecNumber>
    </recommendedName>
</protein>
<evidence type="ECO:0000256" key="4">
    <source>
        <dbReference type="ARBA" id="ARBA00022723"/>
    </source>
</evidence>
<dbReference type="STRING" id="240176.D6RNP5"/>
<evidence type="ECO:0000256" key="11">
    <source>
        <dbReference type="ARBA" id="ARBA00023277"/>
    </source>
</evidence>
<evidence type="ECO:0000256" key="7">
    <source>
        <dbReference type="ARBA" id="ARBA00023002"/>
    </source>
</evidence>
<dbReference type="Pfam" id="PF03443">
    <property type="entry name" value="AA9"/>
    <property type="match status" value="1"/>
</dbReference>
<feature type="signal peptide" evidence="16">
    <location>
        <begin position="1"/>
        <end position="17"/>
    </location>
</feature>
<name>D6RNP5_COPC7</name>
<evidence type="ECO:0000313" key="18">
    <source>
        <dbReference type="EMBL" id="EFI27344.1"/>
    </source>
</evidence>
<keyword evidence="12" id="KW-0624">Polysaccharide degradation</keyword>
<evidence type="ECO:0000256" key="8">
    <source>
        <dbReference type="ARBA" id="ARBA00023008"/>
    </source>
</evidence>
<dbReference type="EMBL" id="AACS02000007">
    <property type="protein sequence ID" value="EFI27344.1"/>
    <property type="molecule type" value="Genomic_DNA"/>
</dbReference>
<comment type="catalytic activity">
    <reaction evidence="14">
        <text>[(1-&gt;4)-beta-D-glucosyl]n+m + reduced acceptor + O2 = 4-dehydro-beta-D-glucosyl-[(1-&gt;4)-beta-D-glucosyl]n-1 + [(1-&gt;4)-beta-D-glucosyl]m + acceptor + H2O.</text>
        <dbReference type="EC" id="1.14.99.56"/>
    </reaction>
</comment>
<keyword evidence="7" id="KW-0560">Oxidoreductase</keyword>
<dbReference type="RefSeq" id="XP_002910838.1">
    <property type="nucleotide sequence ID" value="XM_002910792.1"/>
</dbReference>
<dbReference type="PANTHER" id="PTHR33353">
    <property type="entry name" value="PUTATIVE (AFU_ORTHOLOGUE AFUA_1G12560)-RELATED"/>
    <property type="match status" value="1"/>
</dbReference>
<dbReference type="GO" id="GO:0030245">
    <property type="term" value="P:cellulose catabolic process"/>
    <property type="evidence" value="ECO:0007669"/>
    <property type="project" value="UniProtKB-KW"/>
</dbReference>
<dbReference type="CDD" id="cd21175">
    <property type="entry name" value="LPMO_AA9"/>
    <property type="match status" value="1"/>
</dbReference>
<dbReference type="InParanoid" id="D6RNP5"/>
<dbReference type="EC" id="1.14.99.56" evidence="15"/>
<keyword evidence="10" id="KW-1015">Disulfide bond</keyword>
<dbReference type="GO" id="GO:0046872">
    <property type="term" value="F:metal ion binding"/>
    <property type="evidence" value="ECO:0007669"/>
    <property type="project" value="UniProtKB-KW"/>
</dbReference>
<evidence type="ECO:0000256" key="6">
    <source>
        <dbReference type="ARBA" id="ARBA00023001"/>
    </source>
</evidence>
<evidence type="ECO:0000256" key="1">
    <source>
        <dbReference type="ARBA" id="ARBA00001973"/>
    </source>
</evidence>
<evidence type="ECO:0000256" key="5">
    <source>
        <dbReference type="ARBA" id="ARBA00022729"/>
    </source>
</evidence>
<keyword evidence="3" id="KW-0964">Secreted</keyword>